<sequence length="195" mass="21252">MKFLYKKDLNPVTKGFTLVELLIVISILGILSAFTLSIINTRTQRARAEDAVRQATVSKLGQIMDAFNVAEGFYPGSVYPSGNPLGTGASPGPNRTTLINYIGVWPVQNTEFPGTYLYYPITEGTVTVGCVSINMASKSGNNYLKYINPHHPGYVGGDPVCTGKVVKNCRYPCDPAFWGNDLTECVQIDETDCIL</sequence>
<dbReference type="EMBL" id="MEVF01000005">
    <property type="protein sequence ID" value="OGC50968.1"/>
    <property type="molecule type" value="Genomic_DNA"/>
</dbReference>
<dbReference type="Proteomes" id="UP000177458">
    <property type="component" value="Unassembled WGS sequence"/>
</dbReference>
<dbReference type="PROSITE" id="PS00409">
    <property type="entry name" value="PROKAR_NTER_METHYL"/>
    <property type="match status" value="1"/>
</dbReference>
<proteinExistence type="predicted"/>
<reference evidence="2 3" key="1">
    <citation type="journal article" date="2016" name="Nat. Commun.">
        <title>Thousands of microbial genomes shed light on interconnected biogeochemical processes in an aquifer system.</title>
        <authorList>
            <person name="Anantharaman K."/>
            <person name="Brown C.T."/>
            <person name="Hug L.A."/>
            <person name="Sharon I."/>
            <person name="Castelle C.J."/>
            <person name="Probst A.J."/>
            <person name="Thomas B.C."/>
            <person name="Singh A."/>
            <person name="Wilkins M.J."/>
            <person name="Karaoz U."/>
            <person name="Brodie E.L."/>
            <person name="Williams K.H."/>
            <person name="Hubbard S.S."/>
            <person name="Banfield J.F."/>
        </authorList>
    </citation>
    <scope>NUCLEOTIDE SEQUENCE [LARGE SCALE GENOMIC DNA]</scope>
</reference>
<dbReference type="SUPFAM" id="SSF54523">
    <property type="entry name" value="Pili subunits"/>
    <property type="match status" value="1"/>
</dbReference>
<evidence type="ECO:0000313" key="2">
    <source>
        <dbReference type="EMBL" id="OGC50968.1"/>
    </source>
</evidence>
<protein>
    <recommendedName>
        <fullName evidence="4">Type II secretion system protein GspG C-terminal domain-containing protein</fullName>
    </recommendedName>
</protein>
<accession>A0A1F4V1C7</accession>
<dbReference type="Gene3D" id="3.30.700.10">
    <property type="entry name" value="Glycoprotein, Type 4 Pilin"/>
    <property type="match status" value="1"/>
</dbReference>
<dbReference type="InterPro" id="IPR045584">
    <property type="entry name" value="Pilin-like"/>
</dbReference>
<name>A0A1F4V1C7_UNCKA</name>
<feature type="transmembrane region" description="Helical" evidence="1">
    <location>
        <begin position="15"/>
        <end position="39"/>
    </location>
</feature>
<dbReference type="AlphaFoldDB" id="A0A1F4V1C7"/>
<evidence type="ECO:0000256" key="1">
    <source>
        <dbReference type="SAM" id="Phobius"/>
    </source>
</evidence>
<gene>
    <name evidence="2" type="ORF">A3A69_02425</name>
</gene>
<dbReference type="Pfam" id="PF07963">
    <property type="entry name" value="N_methyl"/>
    <property type="match status" value="1"/>
</dbReference>
<keyword evidence="1" id="KW-1133">Transmembrane helix</keyword>
<comment type="caution">
    <text evidence="2">The sequence shown here is derived from an EMBL/GenBank/DDBJ whole genome shotgun (WGS) entry which is preliminary data.</text>
</comment>
<evidence type="ECO:0000313" key="3">
    <source>
        <dbReference type="Proteomes" id="UP000177458"/>
    </source>
</evidence>
<organism evidence="2 3">
    <name type="scientific">candidate division WWE3 bacterium RIFCSPLOWO2_01_FULL_37_15</name>
    <dbReference type="NCBI Taxonomy" id="1802622"/>
    <lineage>
        <taxon>Bacteria</taxon>
        <taxon>Katanobacteria</taxon>
    </lineage>
</organism>
<keyword evidence="1" id="KW-0472">Membrane</keyword>
<dbReference type="InterPro" id="IPR012902">
    <property type="entry name" value="N_methyl_site"/>
</dbReference>
<evidence type="ECO:0008006" key="4">
    <source>
        <dbReference type="Google" id="ProtNLM"/>
    </source>
</evidence>
<dbReference type="NCBIfam" id="TIGR02532">
    <property type="entry name" value="IV_pilin_GFxxxE"/>
    <property type="match status" value="1"/>
</dbReference>
<keyword evidence="1" id="KW-0812">Transmembrane</keyword>